<dbReference type="Proteomes" id="UP000078046">
    <property type="component" value="Unassembled WGS sequence"/>
</dbReference>
<dbReference type="AlphaFoldDB" id="A0A177B927"/>
<protein>
    <submittedName>
        <fullName evidence="1">Uncharacterized protein</fullName>
    </submittedName>
</protein>
<evidence type="ECO:0000313" key="1">
    <source>
        <dbReference type="EMBL" id="OAF70745.1"/>
    </source>
</evidence>
<reference evidence="1 2" key="1">
    <citation type="submission" date="2016-04" db="EMBL/GenBank/DDBJ databases">
        <title>The genome of Intoshia linei affirms orthonectids as highly simplified spiralians.</title>
        <authorList>
            <person name="Mikhailov K.V."/>
            <person name="Slusarev G.S."/>
            <person name="Nikitin M.A."/>
            <person name="Logacheva M.D."/>
            <person name="Penin A."/>
            <person name="Aleoshin V."/>
            <person name="Panchin Y.V."/>
        </authorList>
    </citation>
    <scope>NUCLEOTIDE SEQUENCE [LARGE SCALE GENOMIC DNA]</scope>
    <source>
        <strain evidence="1">Intl2013</strain>
        <tissue evidence="1">Whole animal</tissue>
    </source>
</reference>
<sequence>MESDEFILQFEDGPKELDDGTEFQLDNWINYQEDGQVVFSENSRYNTKNAINQEYEQENTFILDENSLLEPQNDSGIVSSVPELTKDDKFQLVNTYCTKSGNHIIVIKEKPNQTNLEQILDTKLPQSTTLDEISFENYLKSEITTHHYNKIDIESYKSKL</sequence>
<name>A0A177B927_9BILA</name>
<gene>
    <name evidence="1" type="ORF">A3Q56_01505</name>
</gene>
<organism evidence="1 2">
    <name type="scientific">Intoshia linei</name>
    <dbReference type="NCBI Taxonomy" id="1819745"/>
    <lineage>
        <taxon>Eukaryota</taxon>
        <taxon>Metazoa</taxon>
        <taxon>Spiralia</taxon>
        <taxon>Lophotrochozoa</taxon>
        <taxon>Mesozoa</taxon>
        <taxon>Orthonectida</taxon>
        <taxon>Rhopaluridae</taxon>
        <taxon>Intoshia</taxon>
    </lineage>
</organism>
<comment type="caution">
    <text evidence="1">The sequence shown here is derived from an EMBL/GenBank/DDBJ whole genome shotgun (WGS) entry which is preliminary data.</text>
</comment>
<evidence type="ECO:0000313" key="2">
    <source>
        <dbReference type="Proteomes" id="UP000078046"/>
    </source>
</evidence>
<keyword evidence="2" id="KW-1185">Reference proteome</keyword>
<accession>A0A177B927</accession>
<dbReference type="EMBL" id="LWCA01000115">
    <property type="protein sequence ID" value="OAF70745.1"/>
    <property type="molecule type" value="Genomic_DNA"/>
</dbReference>
<proteinExistence type="predicted"/>